<evidence type="ECO:0000256" key="3">
    <source>
        <dbReference type="ARBA" id="ARBA00023082"/>
    </source>
</evidence>
<evidence type="ECO:0000256" key="4">
    <source>
        <dbReference type="ARBA" id="ARBA00023163"/>
    </source>
</evidence>
<proteinExistence type="inferred from homology"/>
<dbReference type="InterPro" id="IPR039425">
    <property type="entry name" value="RNA_pol_sigma-70-like"/>
</dbReference>
<organism evidence="6 7">
    <name type="scientific">Calycomorphotria hydatis</name>
    <dbReference type="NCBI Taxonomy" id="2528027"/>
    <lineage>
        <taxon>Bacteria</taxon>
        <taxon>Pseudomonadati</taxon>
        <taxon>Planctomycetota</taxon>
        <taxon>Planctomycetia</taxon>
        <taxon>Planctomycetales</taxon>
        <taxon>Planctomycetaceae</taxon>
        <taxon>Calycomorphotria</taxon>
    </lineage>
</organism>
<comment type="similarity">
    <text evidence="1">Belongs to the sigma-70 factor family. ECF subfamily.</text>
</comment>
<dbReference type="EMBL" id="CP036316">
    <property type="protein sequence ID" value="QDT66467.1"/>
    <property type="molecule type" value="Genomic_DNA"/>
</dbReference>
<dbReference type="AlphaFoldDB" id="A0A517TDM9"/>
<evidence type="ECO:0000256" key="2">
    <source>
        <dbReference type="ARBA" id="ARBA00023015"/>
    </source>
</evidence>
<dbReference type="PANTHER" id="PTHR43133:SF51">
    <property type="entry name" value="RNA POLYMERASE SIGMA FACTOR"/>
    <property type="match status" value="1"/>
</dbReference>
<dbReference type="InterPro" id="IPR013324">
    <property type="entry name" value="RNA_pol_sigma_r3/r4-like"/>
</dbReference>
<dbReference type="OrthoDB" id="6383365at2"/>
<dbReference type="Pfam" id="PF04542">
    <property type="entry name" value="Sigma70_r2"/>
    <property type="match status" value="1"/>
</dbReference>
<protein>
    <submittedName>
        <fullName evidence="6">RNA polymerase sigma factor</fullName>
    </submittedName>
</protein>
<dbReference type="InterPro" id="IPR014284">
    <property type="entry name" value="RNA_pol_sigma-70_dom"/>
</dbReference>
<keyword evidence="3" id="KW-0731">Sigma factor</keyword>
<feature type="domain" description="RNA polymerase sigma-70 region 2" evidence="5">
    <location>
        <begin position="25"/>
        <end position="91"/>
    </location>
</feature>
<reference evidence="6 7" key="1">
    <citation type="submission" date="2019-02" db="EMBL/GenBank/DDBJ databases">
        <title>Deep-cultivation of Planctomycetes and their phenomic and genomic characterization uncovers novel biology.</title>
        <authorList>
            <person name="Wiegand S."/>
            <person name="Jogler M."/>
            <person name="Boedeker C."/>
            <person name="Pinto D."/>
            <person name="Vollmers J."/>
            <person name="Rivas-Marin E."/>
            <person name="Kohn T."/>
            <person name="Peeters S.H."/>
            <person name="Heuer A."/>
            <person name="Rast P."/>
            <person name="Oberbeckmann S."/>
            <person name="Bunk B."/>
            <person name="Jeske O."/>
            <person name="Meyerdierks A."/>
            <person name="Storesund J.E."/>
            <person name="Kallscheuer N."/>
            <person name="Luecker S."/>
            <person name="Lage O.M."/>
            <person name="Pohl T."/>
            <person name="Merkel B.J."/>
            <person name="Hornburger P."/>
            <person name="Mueller R.-W."/>
            <person name="Bruemmer F."/>
            <person name="Labrenz M."/>
            <person name="Spormann A.M."/>
            <person name="Op den Camp H."/>
            <person name="Overmann J."/>
            <person name="Amann R."/>
            <person name="Jetten M.S.M."/>
            <person name="Mascher T."/>
            <person name="Medema M.H."/>
            <person name="Devos D.P."/>
            <person name="Kaster A.-K."/>
            <person name="Ovreas L."/>
            <person name="Rohde M."/>
            <person name="Galperin M.Y."/>
            <person name="Jogler C."/>
        </authorList>
    </citation>
    <scope>NUCLEOTIDE SEQUENCE [LARGE SCALE GENOMIC DNA]</scope>
    <source>
        <strain evidence="6 7">V22</strain>
    </source>
</reference>
<dbReference type="GO" id="GO:0006352">
    <property type="term" value="P:DNA-templated transcription initiation"/>
    <property type="evidence" value="ECO:0007669"/>
    <property type="project" value="InterPro"/>
</dbReference>
<keyword evidence="2" id="KW-0805">Transcription regulation</keyword>
<dbReference type="SUPFAM" id="SSF88946">
    <property type="entry name" value="Sigma2 domain of RNA polymerase sigma factors"/>
    <property type="match status" value="1"/>
</dbReference>
<keyword evidence="7" id="KW-1185">Reference proteome</keyword>
<sequence length="187" mass="21957">MDTRIDEHFESEEARELRRGEFLRLFQDARDSIHRVAYSVTGSYSDADDVVQESALVMWEKFHQFETGTNFHGWARVIVSRLAISNVKKRRIAGKLVLSDEALKRVSQVCRGADELLELRREKMSECFADLAEKDRSLIRECYGSNETIKSVAKRRNWNIQSIYTRLKRIKHSMQKCVDRRMGREVK</sequence>
<evidence type="ECO:0000256" key="1">
    <source>
        <dbReference type="ARBA" id="ARBA00010641"/>
    </source>
</evidence>
<dbReference type="PANTHER" id="PTHR43133">
    <property type="entry name" value="RNA POLYMERASE ECF-TYPE SIGMA FACTO"/>
    <property type="match status" value="1"/>
</dbReference>
<dbReference type="Gene3D" id="1.10.1740.10">
    <property type="match status" value="1"/>
</dbReference>
<dbReference type="InterPro" id="IPR007627">
    <property type="entry name" value="RNA_pol_sigma70_r2"/>
</dbReference>
<evidence type="ECO:0000313" key="6">
    <source>
        <dbReference type="EMBL" id="QDT66467.1"/>
    </source>
</evidence>
<accession>A0A517TDM9</accession>
<name>A0A517TDM9_9PLAN</name>
<dbReference type="KEGG" id="chya:V22_37340"/>
<keyword evidence="4" id="KW-0804">Transcription</keyword>
<evidence type="ECO:0000313" key="7">
    <source>
        <dbReference type="Proteomes" id="UP000319976"/>
    </source>
</evidence>
<dbReference type="GO" id="GO:0016987">
    <property type="term" value="F:sigma factor activity"/>
    <property type="evidence" value="ECO:0007669"/>
    <property type="project" value="UniProtKB-KW"/>
</dbReference>
<dbReference type="Proteomes" id="UP000319976">
    <property type="component" value="Chromosome"/>
</dbReference>
<gene>
    <name evidence="6" type="ORF">V22_37340</name>
</gene>
<dbReference type="InterPro" id="IPR013325">
    <property type="entry name" value="RNA_pol_sigma_r2"/>
</dbReference>
<dbReference type="NCBIfam" id="TIGR02937">
    <property type="entry name" value="sigma70-ECF"/>
    <property type="match status" value="1"/>
</dbReference>
<evidence type="ECO:0000259" key="5">
    <source>
        <dbReference type="Pfam" id="PF04542"/>
    </source>
</evidence>
<dbReference type="RefSeq" id="WP_145265576.1">
    <property type="nucleotide sequence ID" value="NZ_CP036316.1"/>
</dbReference>
<dbReference type="SUPFAM" id="SSF88659">
    <property type="entry name" value="Sigma3 and sigma4 domains of RNA polymerase sigma factors"/>
    <property type="match status" value="1"/>
</dbReference>